<name>A0ABQ7H289_DUNSA</name>
<keyword evidence="3" id="KW-1185">Reference proteome</keyword>
<dbReference type="EMBL" id="MU069498">
    <property type="protein sequence ID" value="KAF5840977.1"/>
    <property type="molecule type" value="Genomic_DNA"/>
</dbReference>
<organism evidence="2 3">
    <name type="scientific">Dunaliella salina</name>
    <name type="common">Green alga</name>
    <name type="synonym">Protococcus salinus</name>
    <dbReference type="NCBI Taxonomy" id="3046"/>
    <lineage>
        <taxon>Eukaryota</taxon>
        <taxon>Viridiplantae</taxon>
        <taxon>Chlorophyta</taxon>
        <taxon>core chlorophytes</taxon>
        <taxon>Chlorophyceae</taxon>
        <taxon>CS clade</taxon>
        <taxon>Chlamydomonadales</taxon>
        <taxon>Dunaliellaceae</taxon>
        <taxon>Dunaliella</taxon>
    </lineage>
</organism>
<proteinExistence type="predicted"/>
<reference evidence="2" key="1">
    <citation type="submission" date="2017-08" db="EMBL/GenBank/DDBJ databases">
        <authorList>
            <person name="Polle J.E."/>
            <person name="Barry K."/>
            <person name="Cushman J."/>
            <person name="Schmutz J."/>
            <person name="Tran D."/>
            <person name="Hathwaick L.T."/>
            <person name="Yim W.C."/>
            <person name="Jenkins J."/>
            <person name="Mckie-Krisberg Z.M."/>
            <person name="Prochnik S."/>
            <person name="Lindquist E."/>
            <person name="Dockter R.B."/>
            <person name="Adam C."/>
            <person name="Molina H."/>
            <person name="Bunkerborg J."/>
            <person name="Jin E."/>
            <person name="Buchheim M."/>
            <person name="Magnuson J."/>
        </authorList>
    </citation>
    <scope>NUCLEOTIDE SEQUENCE</scope>
    <source>
        <strain evidence="2">CCAP 19/18</strain>
    </source>
</reference>
<protein>
    <submittedName>
        <fullName evidence="2">Uncharacterized protein</fullName>
    </submittedName>
</protein>
<feature type="region of interest" description="Disordered" evidence="1">
    <location>
        <begin position="25"/>
        <end position="54"/>
    </location>
</feature>
<evidence type="ECO:0000313" key="3">
    <source>
        <dbReference type="Proteomes" id="UP000815325"/>
    </source>
</evidence>
<evidence type="ECO:0000313" key="2">
    <source>
        <dbReference type="EMBL" id="KAF5840977.1"/>
    </source>
</evidence>
<accession>A0ABQ7H289</accession>
<evidence type="ECO:0000256" key="1">
    <source>
        <dbReference type="SAM" id="MobiDB-lite"/>
    </source>
</evidence>
<comment type="caution">
    <text evidence="2">The sequence shown here is derived from an EMBL/GenBank/DDBJ whole genome shotgun (WGS) entry which is preliminary data.</text>
</comment>
<sequence>MGTGHGQCRWRHTWCIGTSEARLSRRRVRRSAKASMPRREHGAGDAGVGRAARHSIWHPLHRPDRTRGPQPGHCCFQAHGCGGKAPDCNQAGAGHPLGDVRWS</sequence>
<gene>
    <name evidence="2" type="ORF">DUNSADRAFT_14833</name>
</gene>
<dbReference type="Proteomes" id="UP000815325">
    <property type="component" value="Unassembled WGS sequence"/>
</dbReference>